<gene>
    <name evidence="1" type="ORF">FUA48_14045</name>
</gene>
<accession>A0A5B9FY07</accession>
<evidence type="ECO:0000313" key="1">
    <source>
        <dbReference type="EMBL" id="QEE50658.1"/>
    </source>
</evidence>
<dbReference type="OrthoDB" id="1235206at2"/>
<keyword evidence="2" id="KW-1185">Reference proteome</keyword>
<reference evidence="1 2" key="1">
    <citation type="submission" date="2019-08" db="EMBL/GenBank/DDBJ databases">
        <title>Flavobacterium alkalisoli sp. nov., isolated from rhizosphere soil of Suaeda salsa.</title>
        <authorList>
            <person name="Sun J.-Q."/>
            <person name="Xu L."/>
        </authorList>
    </citation>
    <scope>NUCLEOTIDE SEQUENCE [LARGE SCALE GENOMIC DNA]</scope>
    <source>
        <strain evidence="1 2">XS-5</strain>
    </source>
</reference>
<dbReference type="KEGG" id="fak:FUA48_14045"/>
<dbReference type="RefSeq" id="WP_147584112.1">
    <property type="nucleotide sequence ID" value="NZ_CP042831.1"/>
</dbReference>
<dbReference type="EMBL" id="CP042831">
    <property type="protein sequence ID" value="QEE50658.1"/>
    <property type="molecule type" value="Genomic_DNA"/>
</dbReference>
<dbReference type="Proteomes" id="UP000321222">
    <property type="component" value="Chromosome"/>
</dbReference>
<protein>
    <submittedName>
        <fullName evidence="1">Uncharacterized protein</fullName>
    </submittedName>
</protein>
<name>A0A5B9FY07_9FLAO</name>
<proteinExistence type="predicted"/>
<evidence type="ECO:0000313" key="2">
    <source>
        <dbReference type="Proteomes" id="UP000321222"/>
    </source>
</evidence>
<sequence length="225" mass="24270">MATQNKNTLKGYFNTGDRPTEMQFSDVVDSFVHQSEDKASTAEITAGTNNAKYVTPAGVKASVETFAPVKTVNGIAPASGNITLNTGSGSSVGGVELAVATFGTQTNSATNIFHIKLPYNTYTLNGMYHIKAEGYGYVGGEIIDIVWVGYCYVAGHNLINQRAHVNRSTEITAGQYVGSDNFIYLWFKVPNTYFCSFRIDSSRGTTGIRIKPGDLQIIVSPNAQL</sequence>
<dbReference type="AlphaFoldDB" id="A0A5B9FY07"/>
<organism evidence="1 2">
    <name type="scientific">Flavobacterium alkalisoli</name>
    <dbReference type="NCBI Taxonomy" id="2602769"/>
    <lineage>
        <taxon>Bacteria</taxon>
        <taxon>Pseudomonadati</taxon>
        <taxon>Bacteroidota</taxon>
        <taxon>Flavobacteriia</taxon>
        <taxon>Flavobacteriales</taxon>
        <taxon>Flavobacteriaceae</taxon>
        <taxon>Flavobacterium</taxon>
    </lineage>
</organism>